<name>A0A0K2SYP1_LEPSM</name>
<evidence type="ECO:0000313" key="1">
    <source>
        <dbReference type="EMBL" id="CDW18879.1"/>
    </source>
</evidence>
<dbReference type="AlphaFoldDB" id="A0A0K2SYP1"/>
<proteinExistence type="predicted"/>
<protein>
    <submittedName>
        <fullName evidence="1">Uncharacterized protein</fullName>
    </submittedName>
</protein>
<reference evidence="1" key="1">
    <citation type="submission" date="2014-05" db="EMBL/GenBank/DDBJ databases">
        <authorList>
            <person name="Chronopoulou M."/>
        </authorList>
    </citation>
    <scope>NUCLEOTIDE SEQUENCE</scope>
    <source>
        <tissue evidence="1">Whole organism</tissue>
    </source>
</reference>
<accession>A0A0K2SYP1</accession>
<sequence length="43" mass="4954">MPSPTPSLNLSHKVNINDCGRCLLDIRSKTYNRYLSIKHLLKL</sequence>
<dbReference type="EMBL" id="HACA01001518">
    <property type="protein sequence ID" value="CDW18879.1"/>
    <property type="molecule type" value="Transcribed_RNA"/>
</dbReference>
<dbReference type="EMBL" id="HACA01001519">
    <property type="protein sequence ID" value="CDW18880.1"/>
    <property type="molecule type" value="Transcribed_RNA"/>
</dbReference>
<organism evidence="1">
    <name type="scientific">Lepeophtheirus salmonis</name>
    <name type="common">Salmon louse</name>
    <name type="synonym">Caligus salmonis</name>
    <dbReference type="NCBI Taxonomy" id="72036"/>
    <lineage>
        <taxon>Eukaryota</taxon>
        <taxon>Metazoa</taxon>
        <taxon>Ecdysozoa</taxon>
        <taxon>Arthropoda</taxon>
        <taxon>Crustacea</taxon>
        <taxon>Multicrustacea</taxon>
        <taxon>Hexanauplia</taxon>
        <taxon>Copepoda</taxon>
        <taxon>Siphonostomatoida</taxon>
        <taxon>Caligidae</taxon>
        <taxon>Lepeophtheirus</taxon>
    </lineage>
</organism>